<dbReference type="AlphaFoldDB" id="A0AAN8XKW8"/>
<dbReference type="HAMAP" id="MF_01326_B">
    <property type="entry name" value="Ribosomal_uL24_B"/>
    <property type="match status" value="1"/>
</dbReference>
<comment type="caution">
    <text evidence="8">The sequence shown here is derived from an EMBL/GenBank/DDBJ whole genome shotgun (WGS) entry which is preliminary data.</text>
</comment>
<evidence type="ECO:0000256" key="6">
    <source>
        <dbReference type="RuleBase" id="RU003477"/>
    </source>
</evidence>
<reference evidence="8 9" key="1">
    <citation type="submission" date="2023-10" db="EMBL/GenBank/DDBJ databases">
        <title>Genomes of two closely related lineages of the louse Polyplax serrata with different host specificities.</title>
        <authorList>
            <person name="Martinu J."/>
            <person name="Tarabai H."/>
            <person name="Stefka J."/>
            <person name="Hypsa V."/>
        </authorList>
    </citation>
    <scope>NUCLEOTIDE SEQUENCE [LARGE SCALE GENOMIC DNA]</scope>
    <source>
        <strain evidence="8">HR10_N</strain>
    </source>
</reference>
<dbReference type="GO" id="GO:0003723">
    <property type="term" value="F:RNA binding"/>
    <property type="evidence" value="ECO:0007669"/>
    <property type="project" value="InterPro"/>
</dbReference>
<dbReference type="Pfam" id="PF17136">
    <property type="entry name" value="ribosomal_L24"/>
    <property type="match status" value="1"/>
</dbReference>
<organism evidence="8 9">
    <name type="scientific">Polyplax serrata</name>
    <name type="common">Common mouse louse</name>
    <dbReference type="NCBI Taxonomy" id="468196"/>
    <lineage>
        <taxon>Eukaryota</taxon>
        <taxon>Metazoa</taxon>
        <taxon>Ecdysozoa</taxon>
        <taxon>Arthropoda</taxon>
        <taxon>Hexapoda</taxon>
        <taxon>Insecta</taxon>
        <taxon>Pterygota</taxon>
        <taxon>Neoptera</taxon>
        <taxon>Paraneoptera</taxon>
        <taxon>Psocodea</taxon>
        <taxon>Troctomorpha</taxon>
        <taxon>Phthiraptera</taxon>
        <taxon>Anoplura</taxon>
        <taxon>Polyplacidae</taxon>
        <taxon>Polyplax</taxon>
    </lineage>
</organism>
<dbReference type="InterPro" id="IPR003256">
    <property type="entry name" value="Ribosomal_uL24"/>
</dbReference>
<dbReference type="InterPro" id="IPR005825">
    <property type="entry name" value="Ribosomal_uL24_CS"/>
</dbReference>
<dbReference type="CDD" id="cd06089">
    <property type="entry name" value="KOW_RPL26"/>
    <property type="match status" value="1"/>
</dbReference>
<dbReference type="InterPro" id="IPR041988">
    <property type="entry name" value="Ribosomal_uL24_KOW"/>
</dbReference>
<evidence type="ECO:0000256" key="5">
    <source>
        <dbReference type="ARBA" id="ARBA00035357"/>
    </source>
</evidence>
<dbReference type="InterPro" id="IPR005824">
    <property type="entry name" value="KOW"/>
</dbReference>
<feature type="domain" description="KOW" evidence="7">
    <location>
        <begin position="90"/>
        <end position="117"/>
    </location>
</feature>
<dbReference type="Gene3D" id="2.30.30.30">
    <property type="match status" value="1"/>
</dbReference>
<protein>
    <recommendedName>
        <fullName evidence="4">Large ribosomal subunit protein uL24m</fullName>
    </recommendedName>
    <alternativeName>
        <fullName evidence="5">39S ribosomal protein L24, mitochondrial</fullName>
    </alternativeName>
</protein>
<dbReference type="GO" id="GO:1990904">
    <property type="term" value="C:ribonucleoprotein complex"/>
    <property type="evidence" value="ECO:0007669"/>
    <property type="project" value="UniProtKB-KW"/>
</dbReference>
<evidence type="ECO:0000313" key="9">
    <source>
        <dbReference type="Proteomes" id="UP001372834"/>
    </source>
</evidence>
<dbReference type="GO" id="GO:0005840">
    <property type="term" value="C:ribosome"/>
    <property type="evidence" value="ECO:0007669"/>
    <property type="project" value="UniProtKB-KW"/>
</dbReference>
<keyword evidence="2 6" id="KW-0689">Ribosomal protein</keyword>
<evidence type="ECO:0000256" key="3">
    <source>
        <dbReference type="ARBA" id="ARBA00023274"/>
    </source>
</evidence>
<dbReference type="Pfam" id="PF00467">
    <property type="entry name" value="KOW"/>
    <property type="match status" value="1"/>
</dbReference>
<keyword evidence="3 6" id="KW-0687">Ribonucleoprotein</keyword>
<evidence type="ECO:0000256" key="4">
    <source>
        <dbReference type="ARBA" id="ARBA00035283"/>
    </source>
</evidence>
<evidence type="ECO:0000313" key="8">
    <source>
        <dbReference type="EMBL" id="KAK6642564.1"/>
    </source>
</evidence>
<dbReference type="EMBL" id="JAWJWE010000002">
    <property type="protein sequence ID" value="KAK6642564.1"/>
    <property type="molecule type" value="Genomic_DNA"/>
</dbReference>
<proteinExistence type="inferred from homology"/>
<name>A0AAN8XKW8_POLSC</name>
<sequence length="394" mass="45666">MRIPLPKYLPQRKVAELTVKHSNLPERYIKRQIEEVHYKAPKLPNYRPINVIKTKKNFGLDPPWTLEFQMKNKPRQKYKKIWVEPILEWTIFRGDRVEVLTGKDKGKQGIVVEIVQERNWVIVEGLNMYLSVVGKTKTFPGLLVQREAPLLVTTDVALVDPSDLKPVKVNWRYDEDGNKVRVSERTGRIIPISVMEEETYDYKLKKAYVEQKKDTTAAEVARITFVPNLETFEMSIMEEHGIKEDRVPAKSKVLLTLQKKKGGKVTEEEFAQFCGEKLDLFPKSSAGLETFLDLSEVETPELSFKSSGLSSKTTKMHDKMEETDVKREWKNKEMFYLNDLVILSNRSRSDHTIVQNQVFTDPIQSIDTYQKRQILPTPPHEGTVYCLMLLSSAY</sequence>
<dbReference type="PANTHER" id="PTHR12903">
    <property type="entry name" value="MITOCHONDRIAL RIBOSOMAL PROTEIN L24"/>
    <property type="match status" value="1"/>
</dbReference>
<comment type="similarity">
    <text evidence="1 6">Belongs to the universal ribosomal protein uL24 family.</text>
</comment>
<dbReference type="SUPFAM" id="SSF50104">
    <property type="entry name" value="Translation proteins SH3-like domain"/>
    <property type="match status" value="1"/>
</dbReference>
<gene>
    <name evidence="8" type="ORF">RUM43_004066</name>
</gene>
<dbReference type="SMART" id="SM00739">
    <property type="entry name" value="KOW"/>
    <property type="match status" value="1"/>
</dbReference>
<dbReference type="NCBIfam" id="TIGR01079">
    <property type="entry name" value="rplX_bact"/>
    <property type="match status" value="1"/>
</dbReference>
<dbReference type="InterPro" id="IPR057264">
    <property type="entry name" value="Ribosomal_uL24_C"/>
</dbReference>
<evidence type="ECO:0000256" key="1">
    <source>
        <dbReference type="ARBA" id="ARBA00010618"/>
    </source>
</evidence>
<evidence type="ECO:0000259" key="7">
    <source>
        <dbReference type="SMART" id="SM00739"/>
    </source>
</evidence>
<dbReference type="GO" id="GO:0006412">
    <property type="term" value="P:translation"/>
    <property type="evidence" value="ECO:0007669"/>
    <property type="project" value="InterPro"/>
</dbReference>
<dbReference type="InterPro" id="IPR008991">
    <property type="entry name" value="Translation_prot_SH3-like_sf"/>
</dbReference>
<dbReference type="GO" id="GO:0003735">
    <property type="term" value="F:structural constituent of ribosome"/>
    <property type="evidence" value="ECO:0007669"/>
    <property type="project" value="InterPro"/>
</dbReference>
<dbReference type="PROSITE" id="PS01108">
    <property type="entry name" value="RIBOSOMAL_L24"/>
    <property type="match status" value="1"/>
</dbReference>
<accession>A0AAN8XKW8</accession>
<dbReference type="Proteomes" id="UP001372834">
    <property type="component" value="Unassembled WGS sequence"/>
</dbReference>
<dbReference type="InterPro" id="IPR014722">
    <property type="entry name" value="Rib_uL2_dom2"/>
</dbReference>
<evidence type="ECO:0000256" key="2">
    <source>
        <dbReference type="ARBA" id="ARBA00022980"/>
    </source>
</evidence>